<name>A0ABP9JTJ2_9ACTN</name>
<dbReference type="RefSeq" id="WP_345666546.1">
    <property type="nucleotide sequence ID" value="NZ_BAABKC010000002.1"/>
</dbReference>
<accession>A0ABP9JTJ2</accession>
<reference evidence="2" key="1">
    <citation type="journal article" date="2019" name="Int. J. Syst. Evol. Microbiol.">
        <title>The Global Catalogue of Microorganisms (GCM) 10K type strain sequencing project: providing services to taxonomists for standard genome sequencing and annotation.</title>
        <authorList>
            <consortium name="The Broad Institute Genomics Platform"/>
            <consortium name="The Broad Institute Genome Sequencing Center for Infectious Disease"/>
            <person name="Wu L."/>
            <person name="Ma J."/>
        </authorList>
    </citation>
    <scope>NUCLEOTIDE SEQUENCE [LARGE SCALE GENOMIC DNA]</scope>
    <source>
        <strain evidence="2">JCM 18410</strain>
    </source>
</reference>
<proteinExistence type="predicted"/>
<protein>
    <submittedName>
        <fullName evidence="1">Uncharacterized protein</fullName>
    </submittedName>
</protein>
<evidence type="ECO:0000313" key="1">
    <source>
        <dbReference type="EMBL" id="GAA5041416.1"/>
    </source>
</evidence>
<organism evidence="1 2">
    <name type="scientific">Streptomyces similanensis</name>
    <dbReference type="NCBI Taxonomy" id="1274988"/>
    <lineage>
        <taxon>Bacteria</taxon>
        <taxon>Bacillati</taxon>
        <taxon>Actinomycetota</taxon>
        <taxon>Actinomycetes</taxon>
        <taxon>Kitasatosporales</taxon>
        <taxon>Streptomycetaceae</taxon>
        <taxon>Streptomyces</taxon>
    </lineage>
</organism>
<sequence length="97" mass="10578">MGVDDSLSQAVGVFVTRRPHGFLHLDPDGLERAFGAAAVGLRPLLEAMVSEMMALPFQGDDLVAGTRAAEAVMSERHPELRPEAIAALGFYYSYTWR</sequence>
<evidence type="ECO:0000313" key="2">
    <source>
        <dbReference type="Proteomes" id="UP001500124"/>
    </source>
</evidence>
<dbReference type="EMBL" id="BAABKC010000002">
    <property type="protein sequence ID" value="GAA5041416.1"/>
    <property type="molecule type" value="Genomic_DNA"/>
</dbReference>
<comment type="caution">
    <text evidence="1">The sequence shown here is derived from an EMBL/GenBank/DDBJ whole genome shotgun (WGS) entry which is preliminary data.</text>
</comment>
<dbReference type="Proteomes" id="UP001500124">
    <property type="component" value="Unassembled WGS sequence"/>
</dbReference>
<gene>
    <name evidence="1" type="ORF">GCM10023336_01520</name>
</gene>
<keyword evidence="2" id="KW-1185">Reference proteome</keyword>